<organism evidence="2 3">
    <name type="scientific">Streptomyces albipurpureus</name>
    <dbReference type="NCBI Taxonomy" id="2897419"/>
    <lineage>
        <taxon>Bacteria</taxon>
        <taxon>Bacillati</taxon>
        <taxon>Actinomycetota</taxon>
        <taxon>Actinomycetes</taxon>
        <taxon>Kitasatosporales</taxon>
        <taxon>Streptomycetaceae</taxon>
        <taxon>Streptomyces</taxon>
    </lineage>
</organism>
<protein>
    <submittedName>
        <fullName evidence="2">Uncharacterized protein</fullName>
    </submittedName>
</protein>
<gene>
    <name evidence="2" type="ORF">NBG84_23455</name>
</gene>
<keyword evidence="3" id="KW-1185">Reference proteome</keyword>
<evidence type="ECO:0000313" key="3">
    <source>
        <dbReference type="Proteomes" id="UP001431429"/>
    </source>
</evidence>
<dbReference type="EMBL" id="JAMQAW010000029">
    <property type="protein sequence ID" value="MCM2391212.1"/>
    <property type="molecule type" value="Genomic_DNA"/>
</dbReference>
<dbReference type="Proteomes" id="UP001431429">
    <property type="component" value="Unassembled WGS sequence"/>
</dbReference>
<evidence type="ECO:0000313" key="2">
    <source>
        <dbReference type="EMBL" id="MCM2391212.1"/>
    </source>
</evidence>
<dbReference type="RefSeq" id="WP_250921536.1">
    <property type="nucleotide sequence ID" value="NZ_JAMQAW010000029.1"/>
</dbReference>
<evidence type="ECO:0000256" key="1">
    <source>
        <dbReference type="SAM" id="MobiDB-lite"/>
    </source>
</evidence>
<feature type="region of interest" description="Disordered" evidence="1">
    <location>
        <begin position="169"/>
        <end position="190"/>
    </location>
</feature>
<reference evidence="2" key="1">
    <citation type="submission" date="2022-06" db="EMBL/GenBank/DDBJ databases">
        <title>Genome public.</title>
        <authorList>
            <person name="Sun Q."/>
        </authorList>
    </citation>
    <scope>NUCLEOTIDE SEQUENCE</scope>
    <source>
        <strain evidence="2">CWNU-1</strain>
    </source>
</reference>
<proteinExistence type="predicted"/>
<sequence>MRFTIEGASEEFEGKLLALIAEHRDELAVSVDTAWGADRAMVFLNTLNEDARQFVRLVVESDGHLEAVVLREAFPRGLRGPTVALTYALKRGYKHGWWPEGTEAPVTVVYGGGPQDGWRQASAYEMSGEDLPVFRAALAHYDATTSRPPWDEEAPSAFAVHPGWAADADAPRALYDDPPTAPNSPDGEAW</sequence>
<comment type="caution">
    <text evidence="2">The sequence shown here is derived from an EMBL/GenBank/DDBJ whole genome shotgun (WGS) entry which is preliminary data.</text>
</comment>
<accession>A0ABT0URH3</accession>
<name>A0ABT0URH3_9ACTN</name>